<dbReference type="InParanoid" id="D5GGE3"/>
<dbReference type="KEGG" id="tml:GSTUM_00007338001"/>
<dbReference type="EMBL" id="FN430264">
    <property type="protein sequence ID" value="CAZ83586.1"/>
    <property type="molecule type" value="Genomic_DNA"/>
</dbReference>
<gene>
    <name evidence="1" type="ORF">GSTUM_00007338001</name>
</gene>
<protein>
    <submittedName>
        <fullName evidence="1">(Perigord truffle) hypothetical protein</fullName>
    </submittedName>
</protein>
<reference evidence="1 2" key="1">
    <citation type="journal article" date="2010" name="Nature">
        <title>Perigord black truffle genome uncovers evolutionary origins and mechanisms of symbiosis.</title>
        <authorList>
            <person name="Martin F."/>
            <person name="Kohler A."/>
            <person name="Murat C."/>
            <person name="Balestrini R."/>
            <person name="Coutinho P.M."/>
            <person name="Jaillon O."/>
            <person name="Montanini B."/>
            <person name="Morin E."/>
            <person name="Noel B."/>
            <person name="Percudani R."/>
            <person name="Porcel B."/>
            <person name="Rubini A."/>
            <person name="Amicucci A."/>
            <person name="Amselem J."/>
            <person name="Anthouard V."/>
            <person name="Arcioni S."/>
            <person name="Artiguenave F."/>
            <person name="Aury J.M."/>
            <person name="Ballario P."/>
            <person name="Bolchi A."/>
            <person name="Brenna A."/>
            <person name="Brun A."/>
            <person name="Buee M."/>
            <person name="Cantarel B."/>
            <person name="Chevalier G."/>
            <person name="Couloux A."/>
            <person name="Da Silva C."/>
            <person name="Denoeud F."/>
            <person name="Duplessis S."/>
            <person name="Ghignone S."/>
            <person name="Hilselberger B."/>
            <person name="Iotti M."/>
            <person name="Marcais B."/>
            <person name="Mello A."/>
            <person name="Miranda M."/>
            <person name="Pacioni G."/>
            <person name="Quesneville H."/>
            <person name="Riccioni C."/>
            <person name="Ruotolo R."/>
            <person name="Splivallo R."/>
            <person name="Stocchi V."/>
            <person name="Tisserant E."/>
            <person name="Viscomi A.R."/>
            <person name="Zambonelli A."/>
            <person name="Zampieri E."/>
            <person name="Henrissat B."/>
            <person name="Lebrun M.H."/>
            <person name="Paolocci F."/>
            <person name="Bonfante P."/>
            <person name="Ottonello S."/>
            <person name="Wincker P."/>
        </authorList>
    </citation>
    <scope>NUCLEOTIDE SEQUENCE [LARGE SCALE GENOMIC DNA]</scope>
    <source>
        <strain evidence="1 2">Mel28</strain>
    </source>
</reference>
<accession>D5GGE3</accession>
<keyword evidence="2" id="KW-1185">Reference proteome</keyword>
<dbReference type="HOGENOM" id="CLU_3436858_0_0_1"/>
<evidence type="ECO:0000313" key="2">
    <source>
        <dbReference type="Proteomes" id="UP000006911"/>
    </source>
</evidence>
<name>D5GGE3_TUBMM</name>
<evidence type="ECO:0000313" key="1">
    <source>
        <dbReference type="EMBL" id="CAZ83586.1"/>
    </source>
</evidence>
<sequence length="12" mass="1374">MLMGGWKHDKNG</sequence>
<proteinExistence type="predicted"/>
<organism evidence="1 2">
    <name type="scientific">Tuber melanosporum (strain Mel28)</name>
    <name type="common">Perigord black truffle</name>
    <dbReference type="NCBI Taxonomy" id="656061"/>
    <lineage>
        <taxon>Eukaryota</taxon>
        <taxon>Fungi</taxon>
        <taxon>Dikarya</taxon>
        <taxon>Ascomycota</taxon>
        <taxon>Pezizomycotina</taxon>
        <taxon>Pezizomycetes</taxon>
        <taxon>Pezizales</taxon>
        <taxon>Tuberaceae</taxon>
        <taxon>Tuber</taxon>
    </lineage>
</organism>
<dbReference type="Proteomes" id="UP000006911">
    <property type="component" value="Unassembled WGS sequence"/>
</dbReference>